<sequence>MHVCKVPAVKNQLEQDDRGEIDGSGKMYRLTTTSLECGSILKGKMGRGKSATVVKGCQSSYQETRS</sequence>
<evidence type="ECO:0000313" key="2">
    <source>
        <dbReference type="Proteomes" id="UP000606786"/>
    </source>
</evidence>
<dbReference type="AlphaFoldDB" id="A0A811UHJ2"/>
<gene>
    <name evidence="1" type="ORF">CCAP1982_LOCUS6913</name>
</gene>
<reference evidence="1" key="1">
    <citation type="submission" date="2020-11" db="EMBL/GenBank/DDBJ databases">
        <authorList>
            <person name="Whitehead M."/>
        </authorList>
    </citation>
    <scope>NUCLEOTIDE SEQUENCE</scope>
    <source>
        <strain evidence="1">EGII</strain>
    </source>
</reference>
<dbReference type="Proteomes" id="UP000606786">
    <property type="component" value="Unassembled WGS sequence"/>
</dbReference>
<organism evidence="1 2">
    <name type="scientific">Ceratitis capitata</name>
    <name type="common">Mediterranean fruit fly</name>
    <name type="synonym">Tephritis capitata</name>
    <dbReference type="NCBI Taxonomy" id="7213"/>
    <lineage>
        <taxon>Eukaryota</taxon>
        <taxon>Metazoa</taxon>
        <taxon>Ecdysozoa</taxon>
        <taxon>Arthropoda</taxon>
        <taxon>Hexapoda</taxon>
        <taxon>Insecta</taxon>
        <taxon>Pterygota</taxon>
        <taxon>Neoptera</taxon>
        <taxon>Endopterygota</taxon>
        <taxon>Diptera</taxon>
        <taxon>Brachycera</taxon>
        <taxon>Muscomorpha</taxon>
        <taxon>Tephritoidea</taxon>
        <taxon>Tephritidae</taxon>
        <taxon>Ceratitis</taxon>
        <taxon>Ceratitis</taxon>
    </lineage>
</organism>
<comment type="caution">
    <text evidence="1">The sequence shown here is derived from an EMBL/GenBank/DDBJ whole genome shotgun (WGS) entry which is preliminary data.</text>
</comment>
<name>A0A811UHJ2_CERCA</name>
<protein>
    <submittedName>
        <fullName evidence="1">(Mediterranean fruit fly) hypothetical protein</fullName>
    </submittedName>
</protein>
<evidence type="ECO:0000313" key="1">
    <source>
        <dbReference type="EMBL" id="CAD6998304.1"/>
    </source>
</evidence>
<dbReference type="EMBL" id="CAJHJT010000012">
    <property type="protein sequence ID" value="CAD6998304.1"/>
    <property type="molecule type" value="Genomic_DNA"/>
</dbReference>
<proteinExistence type="predicted"/>
<keyword evidence="2" id="KW-1185">Reference proteome</keyword>
<accession>A0A811UHJ2</accession>